<feature type="binding site" evidence="7">
    <location>
        <position position="69"/>
    </location>
    <ligand>
        <name>Mg(2+)</name>
        <dbReference type="ChEBI" id="CHEBI:18420"/>
        <label>1</label>
        <note>catalytic</note>
    </ligand>
</feature>
<gene>
    <name evidence="9" type="ORF">SAMN05444380_11550</name>
</gene>
<dbReference type="Proteomes" id="UP000181976">
    <property type="component" value="Unassembled WGS sequence"/>
</dbReference>
<dbReference type="GO" id="GO:0046872">
    <property type="term" value="F:metal ion binding"/>
    <property type="evidence" value="ECO:0007669"/>
    <property type="project" value="UniProtKB-KW"/>
</dbReference>
<feature type="binding site" evidence="7">
    <location>
        <position position="85"/>
    </location>
    <ligand>
        <name>Mg(2+)</name>
        <dbReference type="ChEBI" id="CHEBI:18420"/>
        <label>1</label>
        <note>catalytic</note>
    </ligand>
</feature>
<evidence type="ECO:0000256" key="2">
    <source>
        <dbReference type="ARBA" id="ARBA00001946"/>
    </source>
</evidence>
<evidence type="ECO:0000256" key="7">
    <source>
        <dbReference type="PIRSR" id="PIRSR600760-2"/>
    </source>
</evidence>
<dbReference type="InterPro" id="IPR000760">
    <property type="entry name" value="Inositol_monophosphatase-like"/>
</dbReference>
<dbReference type="EMBL" id="FONA01000015">
    <property type="protein sequence ID" value="SFE64566.1"/>
    <property type="molecule type" value="Genomic_DNA"/>
</dbReference>
<comment type="similarity">
    <text evidence="3 8">Belongs to the inositol monophosphatase superfamily.</text>
</comment>
<dbReference type="Pfam" id="PF00459">
    <property type="entry name" value="Inositol_P"/>
    <property type="match status" value="1"/>
</dbReference>
<dbReference type="CDD" id="cd01639">
    <property type="entry name" value="IMPase"/>
    <property type="match status" value="1"/>
</dbReference>
<evidence type="ECO:0000256" key="3">
    <source>
        <dbReference type="ARBA" id="ARBA00009759"/>
    </source>
</evidence>
<name>A0A1I2C8A3_9BACT</name>
<sequence>MVNYQKLCEKTVKIARETGSFVKNFRLNNTPNVETKGKNDFVTQIDKASEQKLVEALGNLLPEAGFIAEEKTSDKVGKKFNWIIDPIDGTTNFIHGLFPYAISIALQEDDQIVLGVVYEMGLDECFYSWKDAPAFLNGEEIHVSKTPTVADSLIATGFPYSNYQLIQNFMETLTFFMKNSHGLRRLGSAAVDLAYVACGRFDAFYEYNLKAWDVAAGAFLVQQAGGKVSDFKGGNNYLFGRELVSGNALMFEEMQQTIEKFMKKEKL</sequence>
<feature type="binding site" evidence="7">
    <location>
        <position position="87"/>
    </location>
    <ligand>
        <name>Mg(2+)</name>
        <dbReference type="ChEBI" id="CHEBI:18420"/>
        <label>1</label>
        <note>catalytic</note>
    </ligand>
</feature>
<dbReference type="InterPro" id="IPR020550">
    <property type="entry name" value="Inositol_monophosphatase_CS"/>
</dbReference>
<feature type="binding site" evidence="7">
    <location>
        <position position="213"/>
    </location>
    <ligand>
        <name>Mg(2+)</name>
        <dbReference type="ChEBI" id="CHEBI:18420"/>
        <label>1</label>
        <note>catalytic</note>
    </ligand>
</feature>
<organism evidence="9 10">
    <name type="scientific">Thermophagus xiamenensis</name>
    <dbReference type="NCBI Taxonomy" id="385682"/>
    <lineage>
        <taxon>Bacteria</taxon>
        <taxon>Pseudomonadati</taxon>
        <taxon>Bacteroidota</taxon>
        <taxon>Bacteroidia</taxon>
        <taxon>Marinilabiliales</taxon>
        <taxon>Marinilabiliaceae</taxon>
        <taxon>Thermophagus</taxon>
    </lineage>
</organism>
<dbReference type="InterPro" id="IPR022337">
    <property type="entry name" value="Inositol_monophosphatase_SuhB"/>
</dbReference>
<dbReference type="PANTHER" id="PTHR20854:SF4">
    <property type="entry name" value="INOSITOL-1-MONOPHOSPHATASE-RELATED"/>
    <property type="match status" value="1"/>
</dbReference>
<dbReference type="RefSeq" id="WP_029626527.1">
    <property type="nucleotide sequence ID" value="NZ_AFSL01000025.1"/>
</dbReference>
<dbReference type="InterPro" id="IPR033942">
    <property type="entry name" value="IMPase"/>
</dbReference>
<dbReference type="InterPro" id="IPR020583">
    <property type="entry name" value="Inositol_monoP_metal-BS"/>
</dbReference>
<comment type="catalytic activity">
    <reaction evidence="1 8">
        <text>a myo-inositol phosphate + H2O = myo-inositol + phosphate</text>
        <dbReference type="Rhea" id="RHEA:24056"/>
        <dbReference type="ChEBI" id="CHEBI:15377"/>
        <dbReference type="ChEBI" id="CHEBI:17268"/>
        <dbReference type="ChEBI" id="CHEBI:43474"/>
        <dbReference type="ChEBI" id="CHEBI:84139"/>
        <dbReference type="EC" id="3.1.3.25"/>
    </reaction>
</comment>
<dbReference type="PANTHER" id="PTHR20854">
    <property type="entry name" value="INOSITOL MONOPHOSPHATASE"/>
    <property type="match status" value="1"/>
</dbReference>
<dbReference type="PROSITE" id="PS00630">
    <property type="entry name" value="IMP_2"/>
    <property type="match status" value="1"/>
</dbReference>
<feature type="binding site" evidence="7">
    <location>
        <position position="88"/>
    </location>
    <ligand>
        <name>Mg(2+)</name>
        <dbReference type="ChEBI" id="CHEBI:18420"/>
        <label>1</label>
        <note>catalytic</note>
    </ligand>
</feature>
<dbReference type="STRING" id="385682.SAMN05444380_11550"/>
<proteinExistence type="inferred from homology"/>
<keyword evidence="10" id="KW-1185">Reference proteome</keyword>
<dbReference type="OrthoDB" id="9772456at2"/>
<reference evidence="9 10" key="1">
    <citation type="submission" date="2016-10" db="EMBL/GenBank/DDBJ databases">
        <authorList>
            <person name="de Groot N.N."/>
        </authorList>
    </citation>
    <scope>NUCLEOTIDE SEQUENCE [LARGE SCALE GENOMIC DNA]</scope>
    <source>
        <strain evidence="9 10">DSM 19012</strain>
    </source>
</reference>
<dbReference type="eggNOG" id="COG0483">
    <property type="taxonomic scope" value="Bacteria"/>
</dbReference>
<dbReference type="GO" id="GO:0008934">
    <property type="term" value="F:inositol monophosphate 1-phosphatase activity"/>
    <property type="evidence" value="ECO:0007669"/>
    <property type="project" value="InterPro"/>
</dbReference>
<dbReference type="EC" id="3.1.3.25" evidence="8"/>
<evidence type="ECO:0000313" key="9">
    <source>
        <dbReference type="EMBL" id="SFE64566.1"/>
    </source>
</evidence>
<dbReference type="PRINTS" id="PR00377">
    <property type="entry name" value="IMPHPHTASES"/>
</dbReference>
<evidence type="ECO:0000256" key="8">
    <source>
        <dbReference type="RuleBase" id="RU364068"/>
    </source>
</evidence>
<protein>
    <recommendedName>
        <fullName evidence="8">Inositol-1-monophosphatase</fullName>
        <ecNumber evidence="8">3.1.3.25</ecNumber>
    </recommendedName>
</protein>
<evidence type="ECO:0000256" key="6">
    <source>
        <dbReference type="ARBA" id="ARBA00022842"/>
    </source>
</evidence>
<evidence type="ECO:0000313" key="10">
    <source>
        <dbReference type="Proteomes" id="UP000181976"/>
    </source>
</evidence>
<evidence type="ECO:0000256" key="1">
    <source>
        <dbReference type="ARBA" id="ARBA00001033"/>
    </source>
</evidence>
<dbReference type="PROSITE" id="PS00629">
    <property type="entry name" value="IMP_1"/>
    <property type="match status" value="1"/>
</dbReference>
<dbReference type="PRINTS" id="PR01959">
    <property type="entry name" value="SBIMPHPHTASE"/>
</dbReference>
<accession>A0A1I2C8A3</accession>
<dbReference type="GO" id="GO:0046854">
    <property type="term" value="P:phosphatidylinositol phosphate biosynthetic process"/>
    <property type="evidence" value="ECO:0007669"/>
    <property type="project" value="InterPro"/>
</dbReference>
<comment type="cofactor">
    <cofactor evidence="2 7 8">
        <name>Mg(2+)</name>
        <dbReference type="ChEBI" id="CHEBI:18420"/>
    </cofactor>
</comment>
<dbReference type="InParanoid" id="A0A1I2C8A3"/>
<dbReference type="Gene3D" id="3.30.540.10">
    <property type="entry name" value="Fructose-1,6-Bisphosphatase, subunit A, domain 1"/>
    <property type="match status" value="1"/>
</dbReference>
<dbReference type="GO" id="GO:0006020">
    <property type="term" value="P:inositol metabolic process"/>
    <property type="evidence" value="ECO:0007669"/>
    <property type="project" value="TreeGrafter"/>
</dbReference>
<keyword evidence="5 8" id="KW-0378">Hydrolase</keyword>
<dbReference type="Gene3D" id="3.40.190.80">
    <property type="match status" value="1"/>
</dbReference>
<evidence type="ECO:0000256" key="5">
    <source>
        <dbReference type="ARBA" id="ARBA00022801"/>
    </source>
</evidence>
<dbReference type="FunFam" id="3.40.190.80:FF:000002">
    <property type="entry name" value="Inositol-1-monophosphatase"/>
    <property type="match status" value="1"/>
</dbReference>
<dbReference type="SUPFAM" id="SSF56655">
    <property type="entry name" value="Carbohydrate phosphatase"/>
    <property type="match status" value="1"/>
</dbReference>
<keyword evidence="6 7" id="KW-0460">Magnesium</keyword>
<dbReference type="AlphaFoldDB" id="A0A1I2C8A3"/>
<dbReference type="FunCoup" id="A0A1I2C8A3">
    <property type="interactions" value="425"/>
</dbReference>
<keyword evidence="4 7" id="KW-0479">Metal-binding</keyword>
<dbReference type="GO" id="GO:0007165">
    <property type="term" value="P:signal transduction"/>
    <property type="evidence" value="ECO:0007669"/>
    <property type="project" value="TreeGrafter"/>
</dbReference>
<evidence type="ECO:0000256" key="4">
    <source>
        <dbReference type="ARBA" id="ARBA00022723"/>
    </source>
</evidence>